<evidence type="ECO:0000256" key="7">
    <source>
        <dbReference type="ARBA" id="ARBA00022827"/>
    </source>
</evidence>
<evidence type="ECO:0000256" key="8">
    <source>
        <dbReference type="ARBA" id="ARBA00023002"/>
    </source>
</evidence>
<evidence type="ECO:0000256" key="4">
    <source>
        <dbReference type="ARBA" id="ARBA00006389"/>
    </source>
</evidence>
<dbReference type="KEGG" id="fae:FAES_2911"/>
<accession>I0K9W7</accession>
<dbReference type="HAMAP" id="MF_00212">
    <property type="entry name" value="MQO"/>
    <property type="match status" value="1"/>
</dbReference>
<dbReference type="NCBIfam" id="NF003612">
    <property type="entry name" value="PRK05257.3-3"/>
    <property type="match status" value="1"/>
</dbReference>
<comment type="catalytic activity">
    <reaction evidence="1 9">
        <text>(S)-malate + a quinone = a quinol + oxaloacetate</text>
        <dbReference type="Rhea" id="RHEA:46012"/>
        <dbReference type="ChEBI" id="CHEBI:15589"/>
        <dbReference type="ChEBI" id="CHEBI:16452"/>
        <dbReference type="ChEBI" id="CHEBI:24646"/>
        <dbReference type="ChEBI" id="CHEBI:132124"/>
        <dbReference type="EC" id="1.1.5.4"/>
    </reaction>
</comment>
<dbReference type="NCBIfam" id="NF003606">
    <property type="entry name" value="PRK05257.2-1"/>
    <property type="match status" value="1"/>
</dbReference>
<dbReference type="GO" id="GO:0006099">
    <property type="term" value="P:tricarboxylic acid cycle"/>
    <property type="evidence" value="ECO:0007669"/>
    <property type="project" value="UniProtKB-UniRule"/>
</dbReference>
<dbReference type="GO" id="GO:0047545">
    <property type="term" value="F:(S)-2-hydroxyglutarate dehydrogenase activity"/>
    <property type="evidence" value="ECO:0007669"/>
    <property type="project" value="TreeGrafter"/>
</dbReference>
<dbReference type="InterPro" id="IPR036188">
    <property type="entry name" value="FAD/NAD-bd_sf"/>
</dbReference>
<evidence type="ECO:0000313" key="11">
    <source>
        <dbReference type="Proteomes" id="UP000011058"/>
    </source>
</evidence>
<dbReference type="SUPFAM" id="SSF51905">
    <property type="entry name" value="FAD/NAD(P)-binding domain"/>
    <property type="match status" value="1"/>
</dbReference>
<evidence type="ECO:0000256" key="2">
    <source>
        <dbReference type="ARBA" id="ARBA00001974"/>
    </source>
</evidence>
<dbReference type="PANTHER" id="PTHR43104">
    <property type="entry name" value="L-2-HYDROXYGLUTARATE DEHYDROGENASE, MITOCHONDRIAL"/>
    <property type="match status" value="1"/>
</dbReference>
<keyword evidence="5 9" id="KW-0816">Tricarboxylic acid cycle</keyword>
<organism evidence="10 11">
    <name type="scientific">Fibrella aestuarina BUZ 2</name>
    <dbReference type="NCBI Taxonomy" id="1166018"/>
    <lineage>
        <taxon>Bacteria</taxon>
        <taxon>Pseudomonadati</taxon>
        <taxon>Bacteroidota</taxon>
        <taxon>Cytophagia</taxon>
        <taxon>Cytophagales</taxon>
        <taxon>Spirosomataceae</taxon>
        <taxon>Fibrella</taxon>
    </lineage>
</organism>
<dbReference type="NCBIfam" id="TIGR01320">
    <property type="entry name" value="mal_quin_oxido"/>
    <property type="match status" value="1"/>
</dbReference>
<evidence type="ECO:0000256" key="1">
    <source>
        <dbReference type="ARBA" id="ARBA00001139"/>
    </source>
</evidence>
<dbReference type="NCBIfam" id="NF003614">
    <property type="entry name" value="PRK05257.3-5"/>
    <property type="match status" value="1"/>
</dbReference>
<dbReference type="AlphaFoldDB" id="I0K9W7"/>
<dbReference type="NCBIfam" id="NF003611">
    <property type="entry name" value="PRK05257.3-2"/>
    <property type="match status" value="1"/>
</dbReference>
<dbReference type="Gene3D" id="3.30.9.10">
    <property type="entry name" value="D-Amino Acid Oxidase, subunit A, domain 2"/>
    <property type="match status" value="1"/>
</dbReference>
<evidence type="ECO:0000256" key="3">
    <source>
        <dbReference type="ARBA" id="ARBA00005012"/>
    </source>
</evidence>
<proteinExistence type="inferred from homology"/>
<sequence>MKSAETAFFRNKPTLILVFMLTGHGRSTNRMGKRKDAHVQSSDVILIGAGIMSATLGVMLKELNPNITIQIYERLDQAAAESSDAWNNAGTGHSAFCELNYTPERQDGTIETSKAVKIAESFEQSKQFWAHLVEEGFLKDAPNFIRQIPHMSFVWGDDNVSYLRRRYEAMQQSHLFAGMQYSENPAQIAEWTPLVMQHRDPAQPVAATRMEIGTDVNFGALTRAMFRRLEEMPGVSMHFAHDVSEIWRSKTLGGWKIRVENVTTGAERDVHANFVFIGAGGGSLRLLEKSNIPESKGYGGFPVSGQWLRCTNRAIIDQHHAKVYGKASVGAPPMSVPHLDTRMIDGKQELLFGPYAGFSTKFLKNGSYADLPKSIQMSNLAPMLMAGMHNLALTRYLIQQVMQSPDDRLAALREYFPDAQMGDWELEVAGQRVQVIKKDDEEGGVLEFGTEVVNAADGSIAALLGASPGASTAVSIMIDLLNKCFPEQMQTEAWQAKFREMIPSFGQSLAKDAALLQQVRQHTGQVLGLSQFEYTT</sequence>
<evidence type="ECO:0000313" key="10">
    <source>
        <dbReference type="EMBL" id="CCH00920.1"/>
    </source>
</evidence>
<dbReference type="HOGENOM" id="CLU_028151_0_0_10"/>
<keyword evidence="7 9" id="KW-0274">FAD</keyword>
<dbReference type="InterPro" id="IPR006231">
    <property type="entry name" value="MQO"/>
</dbReference>
<dbReference type="STRING" id="1166018.FAES_2911"/>
<comment type="similarity">
    <text evidence="4 9">Belongs to the MQO family.</text>
</comment>
<comment type="cofactor">
    <cofactor evidence="2 9">
        <name>FAD</name>
        <dbReference type="ChEBI" id="CHEBI:57692"/>
    </cofactor>
</comment>
<dbReference type="NCBIfam" id="NF003613">
    <property type="entry name" value="PRK05257.3-4"/>
    <property type="match status" value="1"/>
</dbReference>
<keyword evidence="8 9" id="KW-0560">Oxidoreductase</keyword>
<dbReference type="PATRIC" id="fig|1166018.3.peg.4680"/>
<protein>
    <recommendedName>
        <fullName evidence="9">Probable malate:quinone oxidoreductase</fullName>
        <ecNumber evidence="9">1.1.5.4</ecNumber>
    </recommendedName>
    <alternativeName>
        <fullName evidence="9">MQO</fullName>
    </alternativeName>
    <alternativeName>
        <fullName evidence="9">Malate dehydrogenase [quinone]</fullName>
    </alternativeName>
</protein>
<evidence type="ECO:0000256" key="6">
    <source>
        <dbReference type="ARBA" id="ARBA00022630"/>
    </source>
</evidence>
<gene>
    <name evidence="9" type="primary">mqo</name>
    <name evidence="10" type="ORF">FAES_2911</name>
</gene>
<comment type="pathway">
    <text evidence="3 9">Carbohydrate metabolism; tricarboxylic acid cycle; oxaloacetate from (S)-malate (quinone route): step 1/1.</text>
</comment>
<dbReference type="NCBIfam" id="NF003608">
    <property type="entry name" value="PRK05257.2-4"/>
    <property type="match status" value="1"/>
</dbReference>
<dbReference type="Proteomes" id="UP000011058">
    <property type="component" value="Chromosome"/>
</dbReference>
<dbReference type="PANTHER" id="PTHR43104:SF2">
    <property type="entry name" value="L-2-HYDROXYGLUTARATE DEHYDROGENASE, MITOCHONDRIAL"/>
    <property type="match status" value="1"/>
</dbReference>
<dbReference type="EC" id="1.1.5.4" evidence="9"/>
<dbReference type="NCBIfam" id="NF003610">
    <property type="entry name" value="PRK05257.3-1"/>
    <property type="match status" value="1"/>
</dbReference>
<dbReference type="Pfam" id="PF06039">
    <property type="entry name" value="Mqo"/>
    <property type="match status" value="1"/>
</dbReference>
<keyword evidence="11" id="KW-1185">Reference proteome</keyword>
<dbReference type="NCBIfam" id="NF003605">
    <property type="entry name" value="PRK05257.1-4"/>
    <property type="match status" value="1"/>
</dbReference>
<name>I0K9W7_9BACT</name>
<dbReference type="eggNOG" id="COG0579">
    <property type="taxonomic scope" value="Bacteria"/>
</dbReference>
<dbReference type="UniPathway" id="UPA00223">
    <property type="reaction ID" value="UER01008"/>
</dbReference>
<keyword evidence="6 9" id="KW-0285">Flavoprotein</keyword>
<reference evidence="10 11" key="1">
    <citation type="journal article" date="2012" name="J. Bacteriol.">
        <title>Genome Sequence of Fibrella aestuarina BUZ 2T, a Filamentous Marine Bacterium.</title>
        <authorList>
            <person name="Filippini M."/>
            <person name="Qi W."/>
            <person name="Blom J."/>
            <person name="Goesmann A."/>
            <person name="Smits T.H."/>
            <person name="Bagheri H.C."/>
        </authorList>
    </citation>
    <scope>NUCLEOTIDE SEQUENCE [LARGE SCALE GENOMIC DNA]</scope>
    <source>
        <strain evidence="11">BUZ 2T</strain>
    </source>
</reference>
<dbReference type="NCBIfam" id="NF003603">
    <property type="entry name" value="PRK05257.1-1"/>
    <property type="match status" value="1"/>
</dbReference>
<evidence type="ECO:0000256" key="5">
    <source>
        <dbReference type="ARBA" id="ARBA00022532"/>
    </source>
</evidence>
<dbReference type="GO" id="GO:0008924">
    <property type="term" value="F:L-malate dehydrogenase (quinone) activity"/>
    <property type="evidence" value="ECO:0007669"/>
    <property type="project" value="UniProtKB-UniRule"/>
</dbReference>
<dbReference type="NCBIfam" id="NF009875">
    <property type="entry name" value="PRK13339.1"/>
    <property type="match status" value="1"/>
</dbReference>
<dbReference type="Gene3D" id="3.50.50.60">
    <property type="entry name" value="FAD/NAD(P)-binding domain"/>
    <property type="match status" value="1"/>
</dbReference>
<evidence type="ECO:0000256" key="9">
    <source>
        <dbReference type="HAMAP-Rule" id="MF_00212"/>
    </source>
</evidence>
<dbReference type="EMBL" id="HE796683">
    <property type="protein sequence ID" value="CCH00920.1"/>
    <property type="molecule type" value="Genomic_DNA"/>
</dbReference>